<dbReference type="AlphaFoldDB" id="A0A7X0NVP4"/>
<dbReference type="InterPro" id="IPR002645">
    <property type="entry name" value="STAS_dom"/>
</dbReference>
<evidence type="ECO:0000313" key="4">
    <source>
        <dbReference type="EMBL" id="MBB6550481.1"/>
    </source>
</evidence>
<evidence type="ECO:0000313" key="5">
    <source>
        <dbReference type="Proteomes" id="UP000565579"/>
    </source>
</evidence>
<name>A0A7X0NVP4_9ACTN</name>
<gene>
    <name evidence="4" type="ORF">HD593_005276</name>
</gene>
<dbReference type="InterPro" id="IPR036513">
    <property type="entry name" value="STAS_dom_sf"/>
</dbReference>
<dbReference type="InterPro" id="IPR003658">
    <property type="entry name" value="Anti-sigma_ant"/>
</dbReference>
<dbReference type="RefSeq" id="WP_185104747.1">
    <property type="nucleotide sequence ID" value="NZ_BAAAXY010000025.1"/>
</dbReference>
<proteinExistence type="inferred from homology"/>
<evidence type="ECO:0000259" key="3">
    <source>
        <dbReference type="PROSITE" id="PS50801"/>
    </source>
</evidence>
<dbReference type="NCBIfam" id="TIGR00377">
    <property type="entry name" value="ant_ant_sig"/>
    <property type="match status" value="1"/>
</dbReference>
<dbReference type="PANTHER" id="PTHR33495">
    <property type="entry name" value="ANTI-SIGMA FACTOR ANTAGONIST TM_1081-RELATED-RELATED"/>
    <property type="match status" value="1"/>
</dbReference>
<sequence length="122" mass="13066">MSALLLTHQHLPGVTMICIEGDVDATNHLRLQAYIEQVRQQPGDQIVFDLSETMFIDSRGLRVLLDAHTAGVRHGGAVHLAAPAPVPARMLEVVGMARHLPVHAGVDQALRAALSAAAERPS</sequence>
<organism evidence="4 5">
    <name type="scientific">Nonomuraea rubra</name>
    <dbReference type="NCBI Taxonomy" id="46180"/>
    <lineage>
        <taxon>Bacteria</taxon>
        <taxon>Bacillati</taxon>
        <taxon>Actinomycetota</taxon>
        <taxon>Actinomycetes</taxon>
        <taxon>Streptosporangiales</taxon>
        <taxon>Streptosporangiaceae</taxon>
        <taxon>Nonomuraea</taxon>
    </lineage>
</organism>
<dbReference type="Gene3D" id="3.30.750.24">
    <property type="entry name" value="STAS domain"/>
    <property type="match status" value="1"/>
</dbReference>
<keyword evidence="5" id="KW-1185">Reference proteome</keyword>
<comment type="similarity">
    <text evidence="1 2">Belongs to the anti-sigma-factor antagonist family.</text>
</comment>
<dbReference type="Proteomes" id="UP000565579">
    <property type="component" value="Unassembled WGS sequence"/>
</dbReference>
<dbReference type="SUPFAM" id="SSF52091">
    <property type="entry name" value="SpoIIaa-like"/>
    <property type="match status" value="1"/>
</dbReference>
<evidence type="ECO:0000256" key="2">
    <source>
        <dbReference type="RuleBase" id="RU003749"/>
    </source>
</evidence>
<evidence type="ECO:0000256" key="1">
    <source>
        <dbReference type="ARBA" id="ARBA00009013"/>
    </source>
</evidence>
<accession>A0A7X0NVP4</accession>
<dbReference type="PANTHER" id="PTHR33495:SF2">
    <property type="entry name" value="ANTI-SIGMA FACTOR ANTAGONIST TM_1081-RELATED"/>
    <property type="match status" value="1"/>
</dbReference>
<feature type="domain" description="STAS" evidence="3">
    <location>
        <begin position="4"/>
        <end position="113"/>
    </location>
</feature>
<reference evidence="4 5" key="1">
    <citation type="submission" date="2020-08" db="EMBL/GenBank/DDBJ databases">
        <title>Sequencing the genomes of 1000 actinobacteria strains.</title>
        <authorList>
            <person name="Klenk H.-P."/>
        </authorList>
    </citation>
    <scope>NUCLEOTIDE SEQUENCE [LARGE SCALE GENOMIC DNA]</scope>
    <source>
        <strain evidence="4 5">DSM 43768</strain>
    </source>
</reference>
<dbReference type="GO" id="GO:0043856">
    <property type="term" value="F:anti-sigma factor antagonist activity"/>
    <property type="evidence" value="ECO:0007669"/>
    <property type="project" value="InterPro"/>
</dbReference>
<dbReference type="EMBL" id="JACHMI010000001">
    <property type="protein sequence ID" value="MBB6550481.1"/>
    <property type="molecule type" value="Genomic_DNA"/>
</dbReference>
<dbReference type="CDD" id="cd07043">
    <property type="entry name" value="STAS_anti-anti-sigma_factors"/>
    <property type="match status" value="1"/>
</dbReference>
<protein>
    <recommendedName>
        <fullName evidence="2">Anti-sigma factor antagonist</fullName>
    </recommendedName>
</protein>
<comment type="caution">
    <text evidence="4">The sequence shown here is derived from an EMBL/GenBank/DDBJ whole genome shotgun (WGS) entry which is preliminary data.</text>
</comment>
<dbReference type="Pfam" id="PF01740">
    <property type="entry name" value="STAS"/>
    <property type="match status" value="1"/>
</dbReference>
<dbReference type="PROSITE" id="PS50801">
    <property type="entry name" value="STAS"/>
    <property type="match status" value="1"/>
</dbReference>